<evidence type="ECO:0000256" key="2">
    <source>
        <dbReference type="ARBA" id="ARBA00022692"/>
    </source>
</evidence>
<feature type="transmembrane region" description="Helical" evidence="5">
    <location>
        <begin position="304"/>
        <end position="327"/>
    </location>
</feature>
<dbReference type="Pfam" id="PF01040">
    <property type="entry name" value="UbiA"/>
    <property type="match status" value="1"/>
</dbReference>
<feature type="transmembrane region" description="Helical" evidence="5">
    <location>
        <begin position="135"/>
        <end position="155"/>
    </location>
</feature>
<evidence type="ECO:0000313" key="7">
    <source>
        <dbReference type="Proteomes" id="UP000285278"/>
    </source>
</evidence>
<dbReference type="GO" id="GO:0016020">
    <property type="term" value="C:membrane"/>
    <property type="evidence" value="ECO:0007669"/>
    <property type="project" value="UniProtKB-SubCell"/>
</dbReference>
<dbReference type="OrthoDB" id="1416782at2"/>
<feature type="transmembrane region" description="Helical" evidence="5">
    <location>
        <begin position="111"/>
        <end position="129"/>
    </location>
</feature>
<dbReference type="InterPro" id="IPR044878">
    <property type="entry name" value="UbiA_sf"/>
</dbReference>
<dbReference type="AlphaFoldDB" id="A0A418QAR4"/>
<keyword evidence="6" id="KW-0808">Transferase</keyword>
<feature type="transmembrane region" description="Helical" evidence="5">
    <location>
        <begin position="205"/>
        <end position="227"/>
    </location>
</feature>
<protein>
    <submittedName>
        <fullName evidence="6">Prenyltransferase</fullName>
    </submittedName>
</protein>
<organism evidence="6 7">
    <name type="scientific">Corynebacterium falsenii</name>
    <dbReference type="NCBI Taxonomy" id="108486"/>
    <lineage>
        <taxon>Bacteria</taxon>
        <taxon>Bacillati</taxon>
        <taxon>Actinomycetota</taxon>
        <taxon>Actinomycetes</taxon>
        <taxon>Mycobacteriales</taxon>
        <taxon>Corynebacteriaceae</taxon>
        <taxon>Corynebacterium</taxon>
    </lineage>
</organism>
<reference evidence="6 7" key="1">
    <citation type="submission" date="2018-09" db="EMBL/GenBank/DDBJ databases">
        <title>Optimization and identification of Corynebacterium falsenii FN1-14 from fish paste.</title>
        <authorList>
            <person name="Daroonpunt R."/>
            <person name="Tanasupawat S."/>
        </authorList>
    </citation>
    <scope>NUCLEOTIDE SEQUENCE [LARGE SCALE GENOMIC DNA]</scope>
    <source>
        <strain evidence="6 7">FN1-14</strain>
    </source>
</reference>
<name>A0A418QAR4_9CORY</name>
<dbReference type="STRING" id="1451189.CFAL_10280"/>
<feature type="transmembrane region" description="Helical" evidence="5">
    <location>
        <begin position="60"/>
        <end position="80"/>
    </location>
</feature>
<evidence type="ECO:0000256" key="1">
    <source>
        <dbReference type="ARBA" id="ARBA00004141"/>
    </source>
</evidence>
<comment type="subcellular location">
    <subcellularLocation>
        <location evidence="1">Membrane</location>
        <topology evidence="1">Multi-pass membrane protein</topology>
    </subcellularLocation>
</comment>
<dbReference type="InterPro" id="IPR050475">
    <property type="entry name" value="Prenyltransferase_related"/>
</dbReference>
<evidence type="ECO:0000256" key="4">
    <source>
        <dbReference type="ARBA" id="ARBA00023136"/>
    </source>
</evidence>
<evidence type="ECO:0000256" key="3">
    <source>
        <dbReference type="ARBA" id="ARBA00022989"/>
    </source>
</evidence>
<dbReference type="CDD" id="cd13966">
    <property type="entry name" value="PT_UbiA_4"/>
    <property type="match status" value="1"/>
</dbReference>
<keyword evidence="7" id="KW-1185">Reference proteome</keyword>
<comment type="caution">
    <text evidence="6">The sequence shown here is derived from an EMBL/GenBank/DDBJ whole genome shotgun (WGS) entry which is preliminary data.</text>
</comment>
<dbReference type="Gene3D" id="1.20.120.1780">
    <property type="entry name" value="UbiA prenyltransferase"/>
    <property type="match status" value="1"/>
</dbReference>
<dbReference type="GO" id="GO:0016765">
    <property type="term" value="F:transferase activity, transferring alkyl or aryl (other than methyl) groups"/>
    <property type="evidence" value="ECO:0007669"/>
    <property type="project" value="InterPro"/>
</dbReference>
<dbReference type="RefSeq" id="WP_119664196.1">
    <property type="nucleotide sequence ID" value="NZ_QXJK01000001.1"/>
</dbReference>
<dbReference type="PANTHER" id="PTHR42723:SF1">
    <property type="entry name" value="CHLOROPHYLL SYNTHASE, CHLOROPLASTIC"/>
    <property type="match status" value="1"/>
</dbReference>
<dbReference type="PANTHER" id="PTHR42723">
    <property type="entry name" value="CHLOROPHYLL SYNTHASE"/>
    <property type="match status" value="1"/>
</dbReference>
<evidence type="ECO:0000313" key="6">
    <source>
        <dbReference type="EMBL" id="RIX36925.1"/>
    </source>
</evidence>
<feature type="transmembrane region" description="Helical" evidence="5">
    <location>
        <begin position="37"/>
        <end position="54"/>
    </location>
</feature>
<keyword evidence="3 5" id="KW-1133">Transmembrane helix</keyword>
<keyword evidence="2 5" id="KW-0812">Transmembrane</keyword>
<dbReference type="NCBIfam" id="NF009608">
    <property type="entry name" value="PRK13105.1"/>
    <property type="match status" value="1"/>
</dbReference>
<dbReference type="InterPro" id="IPR000537">
    <property type="entry name" value="UbiA_prenyltransferase"/>
</dbReference>
<feature type="transmembrane region" description="Helical" evidence="5">
    <location>
        <begin position="258"/>
        <end position="284"/>
    </location>
</feature>
<dbReference type="Gene3D" id="1.10.357.140">
    <property type="entry name" value="UbiA prenyltransferase"/>
    <property type="match status" value="1"/>
</dbReference>
<keyword evidence="4 5" id="KW-0472">Membrane</keyword>
<accession>A0A418QAR4</accession>
<gene>
    <name evidence="6" type="ORF">D3M95_01600</name>
</gene>
<evidence type="ECO:0000256" key="5">
    <source>
        <dbReference type="SAM" id="Phobius"/>
    </source>
</evidence>
<dbReference type="EMBL" id="QXJK01000001">
    <property type="protein sequence ID" value="RIX36925.1"/>
    <property type="molecule type" value="Genomic_DNA"/>
</dbReference>
<dbReference type="Proteomes" id="UP000285278">
    <property type="component" value="Unassembled WGS sequence"/>
</dbReference>
<sequence>MNHSPSPRSATQASATQTSVTLTWKDKLWAIFSSSRPISWINTAFPFGAAYLLVGGRLDWVFVVGVLFFLIPYNIAMYGINDVFDYESDIRNPRKGGVEGAVLDKRLHPTLLWASAITVVPLAIILYAAGTPASAFGLTVSLAAVLAYSAPVLRFKERPVLDSITSSTHFVTPALVGGTMAQGLLDSGEATRQLGQTGPPYGLTPQFWIVMAAFFLWGMASHALGAVQDVQSDREGGLKSVATELGPRLTVRLAVGCYALASLLLLTLGWYGAIVAVANLLYVVNAARFWNVDDAGAVGVNRAWKVFLWANYVVGAVVTMTLIWLVIH</sequence>
<proteinExistence type="predicted"/>